<protein>
    <submittedName>
        <fullName evidence="3">Uncharacterized protein</fullName>
    </submittedName>
</protein>
<feature type="compositionally biased region" description="Polar residues" evidence="2">
    <location>
        <begin position="155"/>
        <end position="165"/>
    </location>
</feature>
<gene>
    <name evidence="3" type="ORF">QR680_011357</name>
</gene>
<feature type="compositionally biased region" description="Polar residues" evidence="2">
    <location>
        <begin position="251"/>
        <end position="266"/>
    </location>
</feature>
<feature type="region of interest" description="Disordered" evidence="2">
    <location>
        <begin position="251"/>
        <end position="502"/>
    </location>
</feature>
<feature type="coiled-coil region" evidence="1">
    <location>
        <begin position="33"/>
        <end position="93"/>
    </location>
</feature>
<feature type="compositionally biased region" description="Low complexity" evidence="2">
    <location>
        <begin position="402"/>
        <end position="413"/>
    </location>
</feature>
<feature type="compositionally biased region" description="Polar residues" evidence="2">
    <location>
        <begin position="433"/>
        <end position="470"/>
    </location>
</feature>
<feature type="compositionally biased region" description="Basic and acidic residues" evidence="2">
    <location>
        <begin position="290"/>
        <end position="301"/>
    </location>
</feature>
<reference evidence="3" key="1">
    <citation type="submission" date="2023-06" db="EMBL/GenBank/DDBJ databases">
        <title>Genomic analysis of the entomopathogenic nematode Steinernema hermaphroditum.</title>
        <authorList>
            <person name="Schwarz E.M."/>
            <person name="Heppert J.K."/>
            <person name="Baniya A."/>
            <person name="Schwartz H.T."/>
            <person name="Tan C.-H."/>
            <person name="Antoshechkin I."/>
            <person name="Sternberg P.W."/>
            <person name="Goodrich-Blair H."/>
            <person name="Dillman A.R."/>
        </authorList>
    </citation>
    <scope>NUCLEOTIDE SEQUENCE</scope>
    <source>
        <strain evidence="3">PS9179</strain>
        <tissue evidence="3">Whole animal</tissue>
    </source>
</reference>
<dbReference type="AlphaFoldDB" id="A0AA39IS03"/>
<evidence type="ECO:0000256" key="2">
    <source>
        <dbReference type="SAM" id="MobiDB-lite"/>
    </source>
</evidence>
<feature type="region of interest" description="Disordered" evidence="2">
    <location>
        <begin position="154"/>
        <end position="175"/>
    </location>
</feature>
<accession>A0AA39IS03</accession>
<keyword evidence="1" id="KW-0175">Coiled coil</keyword>
<sequence>MLAPDVELRRDFQQRFPFVSKIGVELIKCKNECRQKTAYIAHLERKLKAVEAQLRAITDVSGRKFAAWEKLVKERWKEEFKNEEERTRTYNKAFDEHFEEILKEIEEHTFKLPPKKTVDAEIQTDVGKETDAIEKKGEDDGEVEIICEKRAEVTKQLSPSESGNSLECPEAAKRPRINASQEAVQAGPSTHQQQSPVQQQQFFQPVQIVQQPQQVFAVPQQLIYANGVYYATTAQPTTFVVRQTPTIQYVMPNGQSKSAPNEQPKNTVIKEPKQAVTSAPNPRKRPKKINRLEVIELREDTPPESAPDTASAQVELDTGKCPGQPKESTKHGNPQAESLPEETVWVPPTGSTPPPPSEECASTEEWSVKGPTQKSRELQARTWPIPEPESIGTLPVREQQGPSNEPSSETTSEIARTWPIPEPERTEALPASESPSNEASNGNASEVPHQTETPLATSDQSNNSKSQPTKTLDLAQYTETSDSPRPSSSSSSAHSLTATPKPIIRVRRRIPYKFTPENSDRITVANLLAGAPFSSGTCRLPHVPNWNHYRAKHVCRLSISTTGECGKVANGRIRELTVHVDYETKKRKTPLILCLYYYMRSYLQYTGSTKFPIKYQKEISPKLRKYHVRFIIPANIPIGDVFYVTGHIGTSPELHDMGELPPDCIAVPIDIQSK</sequence>
<name>A0AA39IS03_9BILA</name>
<evidence type="ECO:0000256" key="1">
    <source>
        <dbReference type="SAM" id="Coils"/>
    </source>
</evidence>
<dbReference type="EMBL" id="JAUCMV010000001">
    <property type="protein sequence ID" value="KAK0429396.1"/>
    <property type="molecule type" value="Genomic_DNA"/>
</dbReference>
<evidence type="ECO:0000313" key="3">
    <source>
        <dbReference type="EMBL" id="KAK0429396.1"/>
    </source>
</evidence>
<organism evidence="3 4">
    <name type="scientific">Steinernema hermaphroditum</name>
    <dbReference type="NCBI Taxonomy" id="289476"/>
    <lineage>
        <taxon>Eukaryota</taxon>
        <taxon>Metazoa</taxon>
        <taxon>Ecdysozoa</taxon>
        <taxon>Nematoda</taxon>
        <taxon>Chromadorea</taxon>
        <taxon>Rhabditida</taxon>
        <taxon>Tylenchina</taxon>
        <taxon>Panagrolaimomorpha</taxon>
        <taxon>Strongyloidoidea</taxon>
        <taxon>Steinernematidae</taxon>
        <taxon>Steinernema</taxon>
    </lineage>
</organism>
<dbReference type="Proteomes" id="UP001175271">
    <property type="component" value="Unassembled WGS sequence"/>
</dbReference>
<evidence type="ECO:0000313" key="4">
    <source>
        <dbReference type="Proteomes" id="UP001175271"/>
    </source>
</evidence>
<comment type="caution">
    <text evidence="3">The sequence shown here is derived from an EMBL/GenBank/DDBJ whole genome shotgun (WGS) entry which is preliminary data.</text>
</comment>
<feature type="compositionally biased region" description="Low complexity" evidence="2">
    <location>
        <begin position="481"/>
        <end position="502"/>
    </location>
</feature>
<keyword evidence="4" id="KW-1185">Reference proteome</keyword>
<proteinExistence type="predicted"/>